<dbReference type="InterPro" id="IPR030395">
    <property type="entry name" value="GP_PDE_dom"/>
</dbReference>
<dbReference type="PROSITE" id="PS50007">
    <property type="entry name" value="PIPLC_X_DOMAIN"/>
    <property type="match status" value="1"/>
</dbReference>
<dbReference type="Pfam" id="PF16387">
    <property type="entry name" value="DUF4996"/>
    <property type="match status" value="1"/>
</dbReference>
<keyword evidence="4" id="KW-1185">Reference proteome</keyword>
<dbReference type="InterPro" id="IPR032160">
    <property type="entry name" value="DUF4996"/>
</dbReference>
<dbReference type="GO" id="GO:0070291">
    <property type="term" value="P:N-acylethanolamine metabolic process"/>
    <property type="evidence" value="ECO:0007669"/>
    <property type="project" value="TreeGrafter"/>
</dbReference>
<protein>
    <submittedName>
        <fullName evidence="3">Glycerophosphodiester phosphodiesterase family protein</fullName>
    </submittedName>
</protein>
<reference evidence="3" key="1">
    <citation type="submission" date="2021-01" db="EMBL/GenBank/DDBJ databases">
        <title>Modified the classification status of verrucomicrobia.</title>
        <authorList>
            <person name="Feng X."/>
        </authorList>
    </citation>
    <scope>NUCLEOTIDE SEQUENCE</scope>
    <source>
        <strain evidence="3">KCTC 22041</strain>
    </source>
</reference>
<dbReference type="RefSeq" id="WP_200271393.1">
    <property type="nucleotide sequence ID" value="NZ_JAENIJ010000020.1"/>
</dbReference>
<dbReference type="PROSITE" id="PS51704">
    <property type="entry name" value="GP_PDE"/>
    <property type="match status" value="1"/>
</dbReference>
<dbReference type="Proteomes" id="UP000603141">
    <property type="component" value="Unassembled WGS sequence"/>
</dbReference>
<dbReference type="InterPro" id="IPR017946">
    <property type="entry name" value="PLC-like_Pdiesterase_TIM-brl"/>
</dbReference>
<dbReference type="Pfam" id="PF03009">
    <property type="entry name" value="GDPD"/>
    <property type="match status" value="1"/>
</dbReference>
<comment type="caution">
    <text evidence="3">The sequence shown here is derived from an EMBL/GenBank/DDBJ whole genome shotgun (WGS) entry which is preliminary data.</text>
</comment>
<dbReference type="SUPFAM" id="SSF51695">
    <property type="entry name" value="PLC-like phosphodiesterases"/>
    <property type="match status" value="1"/>
</dbReference>
<gene>
    <name evidence="3" type="ORF">JIN85_13015</name>
</gene>
<dbReference type="EMBL" id="JAENIJ010000020">
    <property type="protein sequence ID" value="MBK1883341.1"/>
    <property type="molecule type" value="Genomic_DNA"/>
</dbReference>
<organism evidence="3 4">
    <name type="scientific">Luteolibacter pohnpeiensis</name>
    <dbReference type="NCBI Taxonomy" id="454153"/>
    <lineage>
        <taxon>Bacteria</taxon>
        <taxon>Pseudomonadati</taxon>
        <taxon>Verrucomicrobiota</taxon>
        <taxon>Verrucomicrobiia</taxon>
        <taxon>Verrucomicrobiales</taxon>
        <taxon>Verrucomicrobiaceae</taxon>
        <taxon>Luteolibacter</taxon>
    </lineage>
</organism>
<proteinExistence type="predicted"/>
<dbReference type="Gene3D" id="3.20.20.190">
    <property type="entry name" value="Phosphatidylinositol (PI) phosphodiesterase"/>
    <property type="match status" value="1"/>
</dbReference>
<dbReference type="GO" id="GO:0006644">
    <property type="term" value="P:phospholipid metabolic process"/>
    <property type="evidence" value="ECO:0007669"/>
    <property type="project" value="TreeGrafter"/>
</dbReference>
<dbReference type="GO" id="GO:0005886">
    <property type="term" value="C:plasma membrane"/>
    <property type="evidence" value="ECO:0007669"/>
    <property type="project" value="TreeGrafter"/>
</dbReference>
<evidence type="ECO:0000259" key="2">
    <source>
        <dbReference type="PROSITE" id="PS51704"/>
    </source>
</evidence>
<evidence type="ECO:0000313" key="4">
    <source>
        <dbReference type="Proteomes" id="UP000603141"/>
    </source>
</evidence>
<sequence length="320" mass="35194">MKRLHLLTFALIGALASLPFSASAEPDAKAIREAILNPKSDRVLVVAHRALSGKSTGAWERHPENSLSAIRESIEKGIDILEIDVRKTKDGELVLMHDSTIDRTTDGKGKVSDLTLEQLRSYHLKLGLGGSKAEITDETIPTLTEVMETVRGKCMVNLDKAGSLFGECSKVLKETHTSEQAIIKSGDSAKDCAIQLKKLDRHILFMPVLSGKGADQTEEAMTQWIDSYRPLHPVAYELVFDDDRDPIVAPATIAAIQKQGARVWINSLWASLNGGHDDARSLKYPKQGWSWLMDHGATIIQSDESETLIGYLTDQGKRGQ</sequence>
<dbReference type="PANTHER" id="PTHR46320">
    <property type="entry name" value="GLYCEROPHOSPHODIESTER PHOSPHODIESTERASE 1"/>
    <property type="match status" value="1"/>
</dbReference>
<dbReference type="PANTHER" id="PTHR46320:SF1">
    <property type="entry name" value="GLYCEROPHOSPHODIESTER PHOSPHODIESTERASE 1"/>
    <property type="match status" value="1"/>
</dbReference>
<evidence type="ECO:0000313" key="3">
    <source>
        <dbReference type="EMBL" id="MBK1883341.1"/>
    </source>
</evidence>
<dbReference type="GO" id="GO:0008889">
    <property type="term" value="F:glycerophosphodiester phosphodiesterase activity"/>
    <property type="evidence" value="ECO:0007669"/>
    <property type="project" value="TreeGrafter"/>
</dbReference>
<feature type="signal peptide" evidence="1">
    <location>
        <begin position="1"/>
        <end position="24"/>
    </location>
</feature>
<keyword evidence="1" id="KW-0732">Signal</keyword>
<dbReference type="CDD" id="cd08566">
    <property type="entry name" value="GDPD_AtGDE_like"/>
    <property type="match status" value="1"/>
</dbReference>
<accession>A0A934VRL5</accession>
<evidence type="ECO:0000256" key="1">
    <source>
        <dbReference type="SAM" id="SignalP"/>
    </source>
</evidence>
<dbReference type="AlphaFoldDB" id="A0A934VRL5"/>
<feature type="chain" id="PRO_5037573991" evidence="1">
    <location>
        <begin position="25"/>
        <end position="320"/>
    </location>
</feature>
<feature type="domain" description="GP-PDE" evidence="2">
    <location>
        <begin position="43"/>
        <end position="312"/>
    </location>
</feature>
<dbReference type="GO" id="GO:0006580">
    <property type="term" value="P:ethanolamine metabolic process"/>
    <property type="evidence" value="ECO:0007669"/>
    <property type="project" value="TreeGrafter"/>
</dbReference>
<name>A0A934VRL5_9BACT</name>